<gene>
    <name evidence="7" type="ORF">MNOR_LOCUS2419</name>
</gene>
<feature type="non-terminal residue" evidence="7">
    <location>
        <position position="588"/>
    </location>
</feature>
<name>A0AAV2PR94_MEGNR</name>
<evidence type="ECO:0000259" key="5">
    <source>
        <dbReference type="Pfam" id="PF00149"/>
    </source>
</evidence>
<dbReference type="InterPro" id="IPR036907">
    <property type="entry name" value="5'-Nucleotdase_C_sf"/>
</dbReference>
<reference evidence="7 8" key="1">
    <citation type="submission" date="2024-05" db="EMBL/GenBank/DDBJ databases">
        <authorList>
            <person name="Wallberg A."/>
        </authorList>
    </citation>
    <scope>NUCLEOTIDE SEQUENCE [LARGE SCALE GENOMIC DNA]</scope>
</reference>
<keyword evidence="3" id="KW-0547">Nucleotide-binding</keyword>
<dbReference type="GO" id="GO:0016787">
    <property type="term" value="F:hydrolase activity"/>
    <property type="evidence" value="ECO:0007669"/>
    <property type="project" value="UniProtKB-KW"/>
</dbReference>
<feature type="compositionally biased region" description="Low complexity" evidence="4">
    <location>
        <begin position="553"/>
        <end position="563"/>
    </location>
</feature>
<feature type="domain" description="5'-Nucleotidase C-terminal" evidence="6">
    <location>
        <begin position="337"/>
        <end position="491"/>
    </location>
</feature>
<dbReference type="InterPro" id="IPR029052">
    <property type="entry name" value="Metallo-depent_PP-like"/>
</dbReference>
<accession>A0AAV2PR94</accession>
<evidence type="ECO:0000256" key="2">
    <source>
        <dbReference type="ARBA" id="ARBA00022729"/>
    </source>
</evidence>
<dbReference type="EMBL" id="CAXKWB010000733">
    <property type="protein sequence ID" value="CAL4062120.1"/>
    <property type="molecule type" value="Genomic_DNA"/>
</dbReference>
<protein>
    <recommendedName>
        <fullName evidence="9">5'-nucleotidase</fullName>
    </recommendedName>
</protein>
<dbReference type="Gene3D" id="3.90.780.10">
    <property type="entry name" value="5'-Nucleotidase, C-terminal domain"/>
    <property type="match status" value="1"/>
</dbReference>
<dbReference type="SUPFAM" id="SSF55816">
    <property type="entry name" value="5'-nucleotidase (syn. UDP-sugar hydrolase), C-terminal domain"/>
    <property type="match status" value="1"/>
</dbReference>
<evidence type="ECO:0000256" key="4">
    <source>
        <dbReference type="SAM" id="MobiDB-lite"/>
    </source>
</evidence>
<proteinExistence type="inferred from homology"/>
<keyword evidence="8" id="KW-1185">Reference proteome</keyword>
<organism evidence="7 8">
    <name type="scientific">Meganyctiphanes norvegica</name>
    <name type="common">Northern krill</name>
    <name type="synonym">Thysanopoda norvegica</name>
    <dbReference type="NCBI Taxonomy" id="48144"/>
    <lineage>
        <taxon>Eukaryota</taxon>
        <taxon>Metazoa</taxon>
        <taxon>Ecdysozoa</taxon>
        <taxon>Arthropoda</taxon>
        <taxon>Crustacea</taxon>
        <taxon>Multicrustacea</taxon>
        <taxon>Malacostraca</taxon>
        <taxon>Eumalacostraca</taxon>
        <taxon>Eucarida</taxon>
        <taxon>Euphausiacea</taxon>
        <taxon>Euphausiidae</taxon>
        <taxon>Meganyctiphanes</taxon>
    </lineage>
</organism>
<dbReference type="InterPro" id="IPR004843">
    <property type="entry name" value="Calcineurin-like_PHP"/>
</dbReference>
<comment type="caution">
    <text evidence="7">The sequence shown here is derived from an EMBL/GenBank/DDBJ whole genome shotgun (WGS) entry which is preliminary data.</text>
</comment>
<dbReference type="InterPro" id="IPR006179">
    <property type="entry name" value="5_nucleotidase/apyrase"/>
</dbReference>
<dbReference type="GO" id="GO:0009166">
    <property type="term" value="P:nucleotide catabolic process"/>
    <property type="evidence" value="ECO:0007669"/>
    <property type="project" value="InterPro"/>
</dbReference>
<evidence type="ECO:0000313" key="8">
    <source>
        <dbReference type="Proteomes" id="UP001497623"/>
    </source>
</evidence>
<feature type="region of interest" description="Disordered" evidence="4">
    <location>
        <begin position="17"/>
        <end position="41"/>
    </location>
</feature>
<dbReference type="Proteomes" id="UP001497623">
    <property type="component" value="Unassembled WGS sequence"/>
</dbReference>
<dbReference type="Gene3D" id="3.60.21.10">
    <property type="match status" value="1"/>
</dbReference>
<dbReference type="AlphaFoldDB" id="A0AAV2PR94"/>
<dbReference type="Pfam" id="PF00149">
    <property type="entry name" value="Metallophos"/>
    <property type="match status" value="1"/>
</dbReference>
<dbReference type="PANTHER" id="PTHR11575:SF48">
    <property type="entry name" value="5'-NUCLEOTIDASE"/>
    <property type="match status" value="1"/>
</dbReference>
<evidence type="ECO:0008006" key="9">
    <source>
        <dbReference type="Google" id="ProtNLM"/>
    </source>
</evidence>
<feature type="compositionally biased region" description="Polar residues" evidence="4">
    <location>
        <begin position="569"/>
        <end position="588"/>
    </location>
</feature>
<keyword evidence="2" id="KW-0732">Signal</keyword>
<sequence length="588" mass="65922">MAARSLCFSFQEVISSSPQRGSHSHSTMVTSSASSTRSGTPNSNNSLAALFSFGLWPQPYKILRFKRTSYRIAVPSGRLEGILQFKTALQSFNDRQPLILFSGDILAPSIMSTFTHGEQMVPVMNQLGIHCAVYGNHDFDFGLERLMNVVERTDFPWLMSNVDDNETERPLAEGAITHIINWQGWKIGLIGLVEEEWLATLATINPDEVTFHDYVDKGRELATQLRNEGCEYIIALTHMRTPNDTRLAENVDEIDLILGGHDHEYELKKVNDKIILKSGTDFREFSTVTISQDGEKYNVDIEKIIVDSKFEPDPDMVEALKEYEAVVSQKMDEPLGTLHTNLDGRFASIRTSETNLGNLVCDVMLACTNADIAILNSGTLRSDRIHDAGEFKVRDLMTILPMLDPLIVLEITGQQFLKVLENGVSQYPKLEGRFPQVSGVQFVFDPKLPSGSRIIKDLVKIGDEYLQEDAKYRLVCKGYMYQGRDGYNVLSECPVLQDEEQCPMLCNAVQNHFEAIKTRQGKSRRNSTHRQSLVLLSRRHSLIRPDEEEIISLSSHASSQHSSRGQLGRSVSTESALSVASNTSHGSR</sequence>
<feature type="region of interest" description="Disordered" evidence="4">
    <location>
        <begin position="553"/>
        <end position="588"/>
    </location>
</feature>
<evidence type="ECO:0000313" key="7">
    <source>
        <dbReference type="EMBL" id="CAL4062120.1"/>
    </source>
</evidence>
<evidence type="ECO:0000256" key="1">
    <source>
        <dbReference type="ARBA" id="ARBA00006654"/>
    </source>
</evidence>
<dbReference type="SUPFAM" id="SSF56300">
    <property type="entry name" value="Metallo-dependent phosphatases"/>
    <property type="match status" value="1"/>
</dbReference>
<dbReference type="PANTHER" id="PTHR11575">
    <property type="entry name" value="5'-NUCLEOTIDASE-RELATED"/>
    <property type="match status" value="1"/>
</dbReference>
<feature type="domain" description="Calcineurin-like phosphoesterase" evidence="5">
    <location>
        <begin position="94"/>
        <end position="265"/>
    </location>
</feature>
<keyword evidence="3" id="KW-0378">Hydrolase</keyword>
<evidence type="ECO:0000256" key="3">
    <source>
        <dbReference type="RuleBase" id="RU362119"/>
    </source>
</evidence>
<dbReference type="InterPro" id="IPR008334">
    <property type="entry name" value="5'-Nucleotdase_C"/>
</dbReference>
<dbReference type="GO" id="GO:0000166">
    <property type="term" value="F:nucleotide binding"/>
    <property type="evidence" value="ECO:0007669"/>
    <property type="project" value="UniProtKB-KW"/>
</dbReference>
<dbReference type="PRINTS" id="PR01607">
    <property type="entry name" value="APYRASEFAMLY"/>
</dbReference>
<comment type="similarity">
    <text evidence="1 3">Belongs to the 5'-nucleotidase family.</text>
</comment>
<dbReference type="Pfam" id="PF02872">
    <property type="entry name" value="5_nucleotid_C"/>
    <property type="match status" value="1"/>
</dbReference>
<evidence type="ECO:0000259" key="6">
    <source>
        <dbReference type="Pfam" id="PF02872"/>
    </source>
</evidence>